<evidence type="ECO:0000313" key="1">
    <source>
        <dbReference type="EMBL" id="BBI30436.1"/>
    </source>
</evidence>
<name>A0A3T1CX81_9VIRU</name>
<dbReference type="Proteomes" id="UP001161669">
    <property type="component" value="Segment"/>
</dbReference>
<organism evidence="1 2">
    <name type="scientific">Acanthamoeba castellanii medusavirus J1</name>
    <dbReference type="NCBI Taxonomy" id="3114988"/>
    <lineage>
        <taxon>Viruses</taxon>
        <taxon>Varidnaviria</taxon>
        <taxon>Bamfordvirae</taxon>
        <taxon>Nucleocytoviricota</taxon>
        <taxon>Megaviricetes</taxon>
        <taxon>Mamonoviridae</taxon>
        <taxon>Medusavirus</taxon>
        <taxon>Medusavirus medusae</taxon>
    </lineage>
</organism>
<dbReference type="EMBL" id="AP018495">
    <property type="protein sequence ID" value="BBI30436.1"/>
    <property type="molecule type" value="Genomic_DNA"/>
</dbReference>
<protein>
    <submittedName>
        <fullName evidence="1">Uncharacterized protein</fullName>
    </submittedName>
</protein>
<keyword evidence="2" id="KW-1185">Reference proteome</keyword>
<dbReference type="KEGG" id="vg:80540788"/>
<accession>A0A3T1CX81</accession>
<sequence>MGDNGQKKCDYYCNGKSDGELRPRGRRPGYTSHGVVYDEGFDWICRPCHRIIDRSGQEAHHWSLMEFSRCEECERVAIRGDMVRDHDTRHHVCWKCNFNKNERAEENVLLKREFLERIVAKIGQVEKLAPENPEIQELAKLAQNITGMFEAPTFP</sequence>
<reference evidence="2" key="1">
    <citation type="journal article" date="2019" name="J. Virol.">
        <title>Medusavirus, a novel large DNA virus discovered from hot spring water.</title>
        <authorList>
            <person name="Yoshikawa G."/>
            <person name="Blanc-Mathieu R."/>
            <person name="Song C."/>
            <person name="Kayama Y."/>
            <person name="Mochizuki T."/>
            <person name="Murata K."/>
            <person name="Ogata H."/>
            <person name="Takemura M."/>
        </authorList>
    </citation>
    <scope>NUCLEOTIDE SEQUENCE [LARGE SCALE GENOMIC DNA]</scope>
</reference>
<evidence type="ECO:0000313" key="2">
    <source>
        <dbReference type="Proteomes" id="UP001161669"/>
    </source>
</evidence>
<proteinExistence type="predicted"/>